<dbReference type="Pfam" id="PF13365">
    <property type="entry name" value="Trypsin_2"/>
    <property type="match status" value="1"/>
</dbReference>
<dbReference type="SUPFAM" id="SSF50494">
    <property type="entry name" value="Trypsin-like serine proteases"/>
    <property type="match status" value="1"/>
</dbReference>
<dbReference type="PROSITE" id="PS50106">
    <property type="entry name" value="PDZ"/>
    <property type="match status" value="1"/>
</dbReference>
<dbReference type="AlphaFoldDB" id="A0A7R7EJF3"/>
<keyword evidence="2" id="KW-0645">Protease</keyword>
<dbReference type="GO" id="GO:0004252">
    <property type="term" value="F:serine-type endopeptidase activity"/>
    <property type="evidence" value="ECO:0007669"/>
    <property type="project" value="InterPro"/>
</dbReference>
<dbReference type="SMART" id="SM00228">
    <property type="entry name" value="PDZ"/>
    <property type="match status" value="1"/>
</dbReference>
<dbReference type="Pfam" id="PF13180">
    <property type="entry name" value="PDZ_2"/>
    <property type="match status" value="1"/>
</dbReference>
<dbReference type="Proteomes" id="UP000595897">
    <property type="component" value="Chromosome"/>
</dbReference>
<keyword evidence="5" id="KW-0472">Membrane</keyword>
<feature type="compositionally biased region" description="Basic and acidic residues" evidence="4">
    <location>
        <begin position="30"/>
        <end position="45"/>
    </location>
</feature>
<gene>
    <name evidence="7" type="ORF">bsdtb5_10860</name>
</gene>
<evidence type="ECO:0000256" key="1">
    <source>
        <dbReference type="ARBA" id="ARBA00010541"/>
    </source>
</evidence>
<dbReference type="InterPro" id="IPR009003">
    <property type="entry name" value="Peptidase_S1_PA"/>
</dbReference>
<feature type="compositionally biased region" description="Low complexity" evidence="4">
    <location>
        <begin position="550"/>
        <end position="576"/>
    </location>
</feature>
<dbReference type="InterPro" id="IPR043504">
    <property type="entry name" value="Peptidase_S1_PA_chymotrypsin"/>
</dbReference>
<dbReference type="SUPFAM" id="SSF50156">
    <property type="entry name" value="PDZ domain-like"/>
    <property type="match status" value="1"/>
</dbReference>
<feature type="region of interest" description="Disordered" evidence="4">
    <location>
        <begin position="543"/>
        <end position="593"/>
    </location>
</feature>
<evidence type="ECO:0000256" key="2">
    <source>
        <dbReference type="ARBA" id="ARBA00022670"/>
    </source>
</evidence>
<keyword evidence="5" id="KW-1133">Transmembrane helix</keyword>
<evidence type="ECO:0000313" key="8">
    <source>
        <dbReference type="Proteomes" id="UP000595897"/>
    </source>
</evidence>
<accession>A0A7R7EJF3</accession>
<sequence length="593" mass="63763">MSEELEKKDMKNEEDVENTTQSIEEDGNDWDNRIVEEDNTSNKKEELSYTFWAESEDSLNDSIKTIDNKDDTNYDNNNETYNQVVSVNHTDEVMADQYNDKSSSSYQLKYADIFNNTEANEEYYREHHGIKDADKSNLGNEQNDKNHKNSSAKQIGKFILSAATFGLIAGVTFVGVTLIGNKINPNASNTTQNNAIAVTTSDNSKNHKTTSVANQTSNTVPDVSGLVEKTMPSIVTIRSSISKTENDFFGIPTEEEGVGSGSGIIVGKNSKELLIATNNHVVKDAKKIVVTFVDNKEITAEVKGTDSTADLAVIAVKLSDINDSTSSKIKIAVLGDSDKVKVGQMAVAIGNALGYGQSVTVGYISAKDREVQISDSQKMVLLQTDAAINPGNSGGALLNAEGEVIGINSAKTADNAVEGMGYAIPISKATPIINDLMNREKITEAQQGYLGIAGADISEEEQQKFNIPKGALVSQITENGPAEKAGIQQGDVITKVGNTEVTTFTQLKETVNSNKIGTELTITFMRSNNGKYKKHVVKVVLAEKPDQSQLSGGTTNQGNSGSNDNGYNDNGGSQDGNSDDGSDGLDDFFNFGN</sequence>
<dbReference type="EMBL" id="AP024169">
    <property type="protein sequence ID" value="BCN29791.1"/>
    <property type="molecule type" value="Genomic_DNA"/>
</dbReference>
<dbReference type="InterPro" id="IPR001478">
    <property type="entry name" value="PDZ"/>
</dbReference>
<dbReference type="Gene3D" id="2.40.10.10">
    <property type="entry name" value="Trypsin-like serine proteases"/>
    <property type="match status" value="2"/>
</dbReference>
<keyword evidence="5" id="KW-0812">Transmembrane</keyword>
<dbReference type="GO" id="GO:0006508">
    <property type="term" value="P:proteolysis"/>
    <property type="evidence" value="ECO:0007669"/>
    <property type="project" value="UniProtKB-KW"/>
</dbReference>
<evidence type="ECO:0000256" key="3">
    <source>
        <dbReference type="ARBA" id="ARBA00022801"/>
    </source>
</evidence>
<evidence type="ECO:0000259" key="6">
    <source>
        <dbReference type="PROSITE" id="PS50106"/>
    </source>
</evidence>
<comment type="similarity">
    <text evidence="1">Belongs to the peptidase S1C family.</text>
</comment>
<keyword evidence="3" id="KW-0378">Hydrolase</keyword>
<protein>
    <recommendedName>
        <fullName evidence="6">PDZ domain-containing protein</fullName>
    </recommendedName>
</protein>
<organism evidence="7 8">
    <name type="scientific">Anaeromicropila herbilytica</name>
    <dbReference type="NCBI Taxonomy" id="2785025"/>
    <lineage>
        <taxon>Bacteria</taxon>
        <taxon>Bacillati</taxon>
        <taxon>Bacillota</taxon>
        <taxon>Clostridia</taxon>
        <taxon>Lachnospirales</taxon>
        <taxon>Lachnospiraceae</taxon>
        <taxon>Anaeromicropila</taxon>
    </lineage>
</organism>
<proteinExistence type="inferred from homology"/>
<dbReference type="InterPro" id="IPR051201">
    <property type="entry name" value="Chloro_Bact_Ser_Proteases"/>
</dbReference>
<dbReference type="RefSeq" id="WP_271715051.1">
    <property type="nucleotide sequence ID" value="NZ_AP024169.1"/>
</dbReference>
<feature type="region of interest" description="Disordered" evidence="4">
    <location>
        <begin position="1"/>
        <end position="45"/>
    </location>
</feature>
<feature type="compositionally biased region" description="Acidic residues" evidence="4">
    <location>
        <begin position="14"/>
        <end position="29"/>
    </location>
</feature>
<feature type="region of interest" description="Disordered" evidence="4">
    <location>
        <begin position="131"/>
        <end position="150"/>
    </location>
</feature>
<dbReference type="PRINTS" id="PR00834">
    <property type="entry name" value="PROTEASES2C"/>
</dbReference>
<feature type="domain" description="PDZ" evidence="6">
    <location>
        <begin position="439"/>
        <end position="528"/>
    </location>
</feature>
<evidence type="ECO:0000256" key="4">
    <source>
        <dbReference type="SAM" id="MobiDB-lite"/>
    </source>
</evidence>
<dbReference type="InterPro" id="IPR036034">
    <property type="entry name" value="PDZ_sf"/>
</dbReference>
<feature type="compositionally biased region" description="Acidic residues" evidence="4">
    <location>
        <begin position="577"/>
        <end position="586"/>
    </location>
</feature>
<evidence type="ECO:0000313" key="7">
    <source>
        <dbReference type="EMBL" id="BCN29791.1"/>
    </source>
</evidence>
<reference evidence="7 8" key="1">
    <citation type="submission" date="2020-11" db="EMBL/GenBank/DDBJ databases">
        <title>Draft genome sequencing of a Lachnospiraceae strain isolated from anoxic soil subjected to BSD treatment.</title>
        <authorList>
            <person name="Uek A."/>
            <person name="Tonouchi A."/>
        </authorList>
    </citation>
    <scope>NUCLEOTIDE SEQUENCE [LARGE SCALE GENOMIC DNA]</scope>
    <source>
        <strain evidence="7 8">TB5</strain>
    </source>
</reference>
<feature type="transmembrane region" description="Helical" evidence="5">
    <location>
        <begin position="158"/>
        <end position="180"/>
    </location>
</feature>
<dbReference type="InterPro" id="IPR001940">
    <property type="entry name" value="Peptidase_S1C"/>
</dbReference>
<name>A0A7R7EJF3_9FIRM</name>
<dbReference type="KEGG" id="ahb:bsdtb5_10860"/>
<evidence type="ECO:0000256" key="5">
    <source>
        <dbReference type="SAM" id="Phobius"/>
    </source>
</evidence>
<dbReference type="PANTHER" id="PTHR43343:SF3">
    <property type="entry name" value="PROTEASE DO-LIKE 8, CHLOROPLASTIC"/>
    <property type="match status" value="1"/>
</dbReference>
<feature type="compositionally biased region" description="Basic and acidic residues" evidence="4">
    <location>
        <begin position="1"/>
        <end position="13"/>
    </location>
</feature>
<dbReference type="Gene3D" id="2.30.42.10">
    <property type="match status" value="1"/>
</dbReference>
<keyword evidence="8" id="KW-1185">Reference proteome</keyword>
<dbReference type="PANTHER" id="PTHR43343">
    <property type="entry name" value="PEPTIDASE S12"/>
    <property type="match status" value="1"/>
</dbReference>